<reference evidence="2" key="1">
    <citation type="submission" date="2022-07" db="EMBL/GenBank/DDBJ databases">
        <title>Phylogenomic reconstructions and comparative analyses of Kickxellomycotina fungi.</title>
        <authorList>
            <person name="Reynolds N.K."/>
            <person name="Stajich J.E."/>
            <person name="Barry K."/>
            <person name="Grigoriev I.V."/>
            <person name="Crous P."/>
            <person name="Smith M.E."/>
        </authorList>
    </citation>
    <scope>NUCLEOTIDE SEQUENCE</scope>
    <source>
        <strain evidence="2">RSA 476</strain>
    </source>
</reference>
<dbReference type="AlphaFoldDB" id="A0A9W8IMW2"/>
<organism evidence="2 3">
    <name type="scientific">Coemansia aciculifera</name>
    <dbReference type="NCBI Taxonomy" id="417176"/>
    <lineage>
        <taxon>Eukaryota</taxon>
        <taxon>Fungi</taxon>
        <taxon>Fungi incertae sedis</taxon>
        <taxon>Zoopagomycota</taxon>
        <taxon>Kickxellomycotina</taxon>
        <taxon>Kickxellomycetes</taxon>
        <taxon>Kickxellales</taxon>
        <taxon>Kickxellaceae</taxon>
        <taxon>Coemansia</taxon>
    </lineage>
</organism>
<comment type="caution">
    <text evidence="2">The sequence shown here is derived from an EMBL/GenBank/DDBJ whole genome shotgun (WGS) entry which is preliminary data.</text>
</comment>
<sequence>MATIQQSTAGATDRRGPIHDPLEYNEETYGNHESQELDDFKKKYLSLVKMYPHAKGYDSKLLTRRQCMGTRVATANTLLVDRMYYALLRITIARSVRSNSLDRLERSLTELLEAGDRTIVSKYEESNDSNIEAIEGIDRAALEGEDE</sequence>
<evidence type="ECO:0000313" key="2">
    <source>
        <dbReference type="EMBL" id="KAJ2867740.1"/>
    </source>
</evidence>
<keyword evidence="3" id="KW-1185">Reference proteome</keyword>
<feature type="compositionally biased region" description="Basic and acidic residues" evidence="1">
    <location>
        <begin position="12"/>
        <end position="22"/>
    </location>
</feature>
<dbReference type="EMBL" id="JANBUY010000012">
    <property type="protein sequence ID" value="KAJ2867740.1"/>
    <property type="molecule type" value="Genomic_DNA"/>
</dbReference>
<protein>
    <submittedName>
        <fullName evidence="2">Uncharacterized protein</fullName>
    </submittedName>
</protein>
<gene>
    <name evidence="2" type="ORF">GGH94_000614</name>
</gene>
<accession>A0A9W8IMW2</accession>
<evidence type="ECO:0000256" key="1">
    <source>
        <dbReference type="SAM" id="MobiDB-lite"/>
    </source>
</evidence>
<feature type="region of interest" description="Disordered" evidence="1">
    <location>
        <begin position="1"/>
        <end position="35"/>
    </location>
</feature>
<name>A0A9W8IMW2_9FUNG</name>
<dbReference type="Proteomes" id="UP001140074">
    <property type="component" value="Unassembled WGS sequence"/>
</dbReference>
<evidence type="ECO:0000313" key="3">
    <source>
        <dbReference type="Proteomes" id="UP001140074"/>
    </source>
</evidence>
<feature type="compositionally biased region" description="Polar residues" evidence="1">
    <location>
        <begin position="1"/>
        <end position="10"/>
    </location>
</feature>
<proteinExistence type="predicted"/>